<dbReference type="EC" id="1.17.99.6" evidence="4 17"/>
<evidence type="ECO:0000256" key="13">
    <source>
        <dbReference type="ARBA" id="ARBA00023157"/>
    </source>
</evidence>
<comment type="pathway">
    <text evidence="2 17">tRNA modification; tRNA-queuosine biosynthesis.</text>
</comment>
<evidence type="ECO:0000313" key="19">
    <source>
        <dbReference type="Proteomes" id="UP000783588"/>
    </source>
</evidence>
<dbReference type="HAMAP" id="MF_02089">
    <property type="entry name" value="QueH"/>
    <property type="match status" value="1"/>
</dbReference>
<name>A0ABS6EU22_9FIRM</name>
<evidence type="ECO:0000256" key="12">
    <source>
        <dbReference type="ARBA" id="ARBA00023014"/>
    </source>
</evidence>
<evidence type="ECO:0000256" key="7">
    <source>
        <dbReference type="ARBA" id="ARBA00022694"/>
    </source>
</evidence>
<dbReference type="PANTHER" id="PTHR36701:SF1">
    <property type="entry name" value="EPOXYQUEUOSINE REDUCTASE QUEH"/>
    <property type="match status" value="1"/>
</dbReference>
<evidence type="ECO:0000256" key="9">
    <source>
        <dbReference type="ARBA" id="ARBA00022785"/>
    </source>
</evidence>
<dbReference type="RefSeq" id="WP_216470906.1">
    <property type="nucleotide sequence ID" value="NZ_JAHLQI010000006.1"/>
</dbReference>
<reference evidence="18 19" key="1">
    <citation type="submission" date="2021-06" db="EMBL/GenBank/DDBJ databases">
        <authorList>
            <person name="Sun Q."/>
            <person name="Li D."/>
        </authorList>
    </citation>
    <scope>NUCLEOTIDE SEQUENCE [LARGE SCALE GENOMIC DNA]</scope>
    <source>
        <strain evidence="18 19">MSJd-7</strain>
    </source>
</reference>
<evidence type="ECO:0000256" key="8">
    <source>
        <dbReference type="ARBA" id="ARBA00022723"/>
    </source>
</evidence>
<dbReference type="PANTHER" id="PTHR36701">
    <property type="entry name" value="EPOXYQUEUOSINE REDUCTASE QUEH"/>
    <property type="match status" value="1"/>
</dbReference>
<sequence length="201" mass="23566">MENKQKINYQKQLDRIISKLTDRPRLALHSCCGPCSSYVMEYLSKYFDITLFYYNPNIYPEEEYQHRLSEQLRLCEIFGIPTVPCDYDPERYEAYVRGLEQEPEGGARCTKCFELRLDYTAAKAKALGFSLLTTTLTISPHKNAPLINTIGENIAKKHDMTWLPGDFKKKEGYKRSIALCKQYDVYRQNYCGCKYSIWEEE</sequence>
<keyword evidence="19" id="KW-1185">Reference proteome</keyword>
<dbReference type="Pfam" id="PF02677">
    <property type="entry name" value="QueH"/>
    <property type="match status" value="1"/>
</dbReference>
<keyword evidence="7 17" id="KW-0819">tRNA processing</keyword>
<dbReference type="InterPro" id="IPR003828">
    <property type="entry name" value="QueH"/>
</dbReference>
<comment type="similarity">
    <text evidence="3 17">Belongs to the QueH family.</text>
</comment>
<dbReference type="Proteomes" id="UP000783588">
    <property type="component" value="Unassembled WGS sequence"/>
</dbReference>
<comment type="function">
    <text evidence="1 17">Catalyzes the conversion of epoxyqueuosine (oQ) to queuosine (Q), which is a hypermodified base found in the wobble positions of tRNA(Asp), tRNA(Asn), tRNA(His) and tRNA(Tyr).</text>
</comment>
<comment type="catalytic activity">
    <reaction evidence="16 17">
        <text>epoxyqueuosine(34) in tRNA + AH2 = queuosine(34) in tRNA + A + H2O</text>
        <dbReference type="Rhea" id="RHEA:32159"/>
        <dbReference type="Rhea" id="RHEA-COMP:18571"/>
        <dbReference type="Rhea" id="RHEA-COMP:18582"/>
        <dbReference type="ChEBI" id="CHEBI:13193"/>
        <dbReference type="ChEBI" id="CHEBI:15377"/>
        <dbReference type="ChEBI" id="CHEBI:17499"/>
        <dbReference type="ChEBI" id="CHEBI:194431"/>
        <dbReference type="ChEBI" id="CHEBI:194443"/>
        <dbReference type="EC" id="1.17.99.6"/>
    </reaction>
</comment>
<evidence type="ECO:0000256" key="2">
    <source>
        <dbReference type="ARBA" id="ARBA00004691"/>
    </source>
</evidence>
<feature type="binding site" evidence="17">
    <location>
        <position position="109"/>
    </location>
    <ligand>
        <name>[4Fe-4S] cluster</name>
        <dbReference type="ChEBI" id="CHEBI:49883"/>
    </ligand>
</feature>
<keyword evidence="8 17" id="KW-0479">Metal-binding</keyword>
<keyword evidence="9 17" id="KW-0671">Queuosine biosynthesis</keyword>
<evidence type="ECO:0000256" key="4">
    <source>
        <dbReference type="ARBA" id="ARBA00012622"/>
    </source>
</evidence>
<evidence type="ECO:0000256" key="6">
    <source>
        <dbReference type="ARBA" id="ARBA00022485"/>
    </source>
</evidence>
<proteinExistence type="inferred from homology"/>
<feature type="binding site" evidence="17">
    <location>
        <position position="32"/>
    </location>
    <ligand>
        <name>[4Fe-4S] cluster</name>
        <dbReference type="ChEBI" id="CHEBI:49883"/>
    </ligand>
</feature>
<organism evidence="18 19">
    <name type="scientific">Butyricicoccus intestinisimiae</name>
    <dbReference type="NCBI Taxonomy" id="2841509"/>
    <lineage>
        <taxon>Bacteria</taxon>
        <taxon>Bacillati</taxon>
        <taxon>Bacillota</taxon>
        <taxon>Clostridia</taxon>
        <taxon>Eubacteriales</taxon>
        <taxon>Butyricicoccaceae</taxon>
        <taxon>Butyricicoccus</taxon>
    </lineage>
</organism>
<evidence type="ECO:0000256" key="15">
    <source>
        <dbReference type="ARBA" id="ARBA00031446"/>
    </source>
</evidence>
<dbReference type="EMBL" id="JAHLQI010000006">
    <property type="protein sequence ID" value="MBU5491196.1"/>
    <property type="molecule type" value="Genomic_DNA"/>
</dbReference>
<keyword evidence="14 17" id="KW-0676">Redox-active center</keyword>
<evidence type="ECO:0000256" key="3">
    <source>
        <dbReference type="ARBA" id="ARBA00008207"/>
    </source>
</evidence>
<evidence type="ECO:0000256" key="10">
    <source>
        <dbReference type="ARBA" id="ARBA00023002"/>
    </source>
</evidence>
<comment type="caution">
    <text evidence="18">The sequence shown here is derived from an EMBL/GenBank/DDBJ whole genome shotgun (WGS) entry which is preliminary data.</text>
</comment>
<evidence type="ECO:0000256" key="14">
    <source>
        <dbReference type="ARBA" id="ARBA00023284"/>
    </source>
</evidence>
<keyword evidence="11 17" id="KW-0408">Iron</keyword>
<evidence type="ECO:0000256" key="1">
    <source>
        <dbReference type="ARBA" id="ARBA00002268"/>
    </source>
</evidence>
<keyword evidence="6 17" id="KW-0004">4Fe-4S</keyword>
<accession>A0ABS6EU22</accession>
<evidence type="ECO:0000256" key="17">
    <source>
        <dbReference type="HAMAP-Rule" id="MF_02089"/>
    </source>
</evidence>
<protein>
    <recommendedName>
        <fullName evidence="5 17">Epoxyqueuosine reductase QueH</fullName>
        <ecNumber evidence="4 17">1.17.99.6</ecNumber>
    </recommendedName>
    <alternativeName>
        <fullName evidence="15 17">Queuosine biosynthesis protein QueH</fullName>
    </alternativeName>
</protein>
<keyword evidence="12 17" id="KW-0411">Iron-sulfur</keyword>
<feature type="binding site" evidence="17">
    <location>
        <position position="112"/>
    </location>
    <ligand>
        <name>[4Fe-4S] cluster</name>
        <dbReference type="ChEBI" id="CHEBI:49883"/>
    </ligand>
</feature>
<evidence type="ECO:0000256" key="11">
    <source>
        <dbReference type="ARBA" id="ARBA00023004"/>
    </source>
</evidence>
<gene>
    <name evidence="17" type="primary">queH</name>
    <name evidence="18" type="ORF">KQI75_11315</name>
</gene>
<keyword evidence="10 17" id="KW-0560">Oxidoreductase</keyword>
<feature type="binding site" evidence="17">
    <location>
        <position position="31"/>
    </location>
    <ligand>
        <name>[4Fe-4S] cluster</name>
        <dbReference type="ChEBI" id="CHEBI:49883"/>
    </ligand>
</feature>
<evidence type="ECO:0000313" key="18">
    <source>
        <dbReference type="EMBL" id="MBU5491196.1"/>
    </source>
</evidence>
<feature type="disulfide bond" description="Redox-active" evidence="17">
    <location>
        <begin position="191"/>
        <end position="193"/>
    </location>
</feature>
<keyword evidence="13 17" id="KW-1015">Disulfide bond</keyword>
<evidence type="ECO:0000256" key="16">
    <source>
        <dbReference type="ARBA" id="ARBA00047415"/>
    </source>
</evidence>
<evidence type="ECO:0000256" key="5">
    <source>
        <dbReference type="ARBA" id="ARBA00016895"/>
    </source>
</evidence>